<dbReference type="AlphaFoldDB" id="A0A418PNM1"/>
<dbReference type="SUPFAM" id="SSF109854">
    <property type="entry name" value="DinB/YfiT-like putative metalloenzymes"/>
    <property type="match status" value="1"/>
</dbReference>
<proteinExistence type="predicted"/>
<organism evidence="2 3">
    <name type="scientific">Algoriphagus lacus</name>
    <dbReference type="NCBI Taxonomy" id="2056311"/>
    <lineage>
        <taxon>Bacteria</taxon>
        <taxon>Pseudomonadati</taxon>
        <taxon>Bacteroidota</taxon>
        <taxon>Cytophagia</taxon>
        <taxon>Cytophagales</taxon>
        <taxon>Cyclobacteriaceae</taxon>
        <taxon>Algoriphagus</taxon>
    </lineage>
</organism>
<dbReference type="GO" id="GO:0046872">
    <property type="term" value="F:metal ion binding"/>
    <property type="evidence" value="ECO:0007669"/>
    <property type="project" value="InterPro"/>
</dbReference>
<evidence type="ECO:0000313" key="3">
    <source>
        <dbReference type="Proteomes" id="UP000283522"/>
    </source>
</evidence>
<feature type="domain" description="Mycothiol-dependent maleylpyruvate isomerase metal-binding" evidence="1">
    <location>
        <begin position="18"/>
        <end position="158"/>
    </location>
</feature>
<gene>
    <name evidence="2" type="ORF">D0X99_16795</name>
</gene>
<dbReference type="Pfam" id="PF11716">
    <property type="entry name" value="MDMPI_N"/>
    <property type="match status" value="1"/>
</dbReference>
<evidence type="ECO:0000259" key="1">
    <source>
        <dbReference type="Pfam" id="PF11716"/>
    </source>
</evidence>
<reference evidence="2 3" key="1">
    <citation type="submission" date="2018-09" db="EMBL/GenBank/DDBJ databases">
        <authorList>
            <person name="Wang X."/>
            <person name="Du Z."/>
        </authorList>
    </citation>
    <scope>NUCLEOTIDE SEQUENCE [LARGE SCALE GENOMIC DNA]</scope>
    <source>
        <strain evidence="2 3">N3</strain>
    </source>
</reference>
<name>A0A418PNM1_9BACT</name>
<dbReference type="Proteomes" id="UP000283522">
    <property type="component" value="Unassembled WGS sequence"/>
</dbReference>
<dbReference type="EMBL" id="QXML01000009">
    <property type="protein sequence ID" value="RIW13428.1"/>
    <property type="molecule type" value="Genomic_DNA"/>
</dbReference>
<accession>A0A418PNM1</accession>
<dbReference type="RefSeq" id="WP_119479014.1">
    <property type="nucleotide sequence ID" value="NZ_QXML01000009.1"/>
</dbReference>
<dbReference type="InterPro" id="IPR024344">
    <property type="entry name" value="MDMPI_metal-binding"/>
</dbReference>
<comment type="caution">
    <text evidence="2">The sequence shown here is derived from an EMBL/GenBank/DDBJ whole genome shotgun (WGS) entry which is preliminary data.</text>
</comment>
<sequence length="280" mass="32535">MNNSIPIRTRHLFQELDELLIHKLKSLPNEQWNAPTLAGSWTVKQIAAHLLDGNLRAISMLRDGYFGQVPGQISSYQDLVSYLNGLNADWILATNRLSPQVLVDLLETSGKEYRNLLRRLKPFEKALFSVAWAGEEESLNWFHVAREYTEKWHHTQQIFLATDPDDHSLFSKRFFLPYLETSLRALPYHYRSIESPKGALVKIIITGQFYHTWWMKRIDSEWRLIPFSKLEPSAQLTISDKIAWRIFTKGIPFEMAVQEVEVKGDQKLAFHLLKLLAVMA</sequence>
<dbReference type="Gene3D" id="1.20.120.450">
    <property type="entry name" value="dinb family like domain"/>
    <property type="match status" value="1"/>
</dbReference>
<dbReference type="OrthoDB" id="154293at2"/>
<keyword evidence="3" id="KW-1185">Reference proteome</keyword>
<evidence type="ECO:0000313" key="2">
    <source>
        <dbReference type="EMBL" id="RIW13428.1"/>
    </source>
</evidence>
<protein>
    <recommendedName>
        <fullName evidence="1">Mycothiol-dependent maleylpyruvate isomerase metal-binding domain-containing protein</fullName>
    </recommendedName>
</protein>
<dbReference type="InterPro" id="IPR034660">
    <property type="entry name" value="DinB/YfiT-like"/>
</dbReference>